<dbReference type="InterPro" id="IPR003423">
    <property type="entry name" value="OMP_efflux"/>
</dbReference>
<comment type="similarity">
    <text evidence="1">Belongs to the outer membrane factor (OMF) (TC 1.B.17) family.</text>
</comment>
<dbReference type="RefSeq" id="WP_321548576.1">
    <property type="nucleotide sequence ID" value="NZ_JAXIVS010000009.1"/>
</dbReference>
<dbReference type="Pfam" id="PF02321">
    <property type="entry name" value="OEP"/>
    <property type="match status" value="2"/>
</dbReference>
<comment type="caution">
    <text evidence="3">The sequence shown here is derived from an EMBL/GenBank/DDBJ whole genome shotgun (WGS) entry which is preliminary data.</text>
</comment>
<accession>A0ABU5HCM2</accession>
<keyword evidence="2" id="KW-0175">Coiled coil</keyword>
<dbReference type="EMBL" id="JAXIVS010000009">
    <property type="protein sequence ID" value="MDY7229855.1"/>
    <property type="molecule type" value="Genomic_DNA"/>
</dbReference>
<dbReference type="Gene3D" id="1.20.1600.10">
    <property type="entry name" value="Outer membrane efflux proteins (OEP)"/>
    <property type="match status" value="1"/>
</dbReference>
<gene>
    <name evidence="3" type="ORF">SYV04_25910</name>
</gene>
<feature type="coiled-coil region" evidence="2">
    <location>
        <begin position="375"/>
        <end position="402"/>
    </location>
</feature>
<protein>
    <submittedName>
        <fullName evidence="3">TolC family protein</fullName>
    </submittedName>
</protein>
<proteinExistence type="inferred from homology"/>
<evidence type="ECO:0000256" key="2">
    <source>
        <dbReference type="SAM" id="Coils"/>
    </source>
</evidence>
<dbReference type="SUPFAM" id="SSF56954">
    <property type="entry name" value="Outer membrane efflux proteins (OEP)"/>
    <property type="match status" value="1"/>
</dbReference>
<reference evidence="3 4" key="1">
    <citation type="submission" date="2023-12" db="EMBL/GenBank/DDBJ databases">
        <title>the genome sequence of Hyalangium sp. s54d21.</title>
        <authorList>
            <person name="Zhang X."/>
        </authorList>
    </citation>
    <scope>NUCLEOTIDE SEQUENCE [LARGE SCALE GENOMIC DNA]</scope>
    <source>
        <strain evidence="4">s54d21</strain>
    </source>
</reference>
<keyword evidence="4" id="KW-1185">Reference proteome</keyword>
<feature type="coiled-coil region" evidence="2">
    <location>
        <begin position="22"/>
        <end position="52"/>
    </location>
</feature>
<dbReference type="PANTHER" id="PTHR30203">
    <property type="entry name" value="OUTER MEMBRANE CATION EFFLUX PROTEIN"/>
    <property type="match status" value="1"/>
</dbReference>
<evidence type="ECO:0000313" key="3">
    <source>
        <dbReference type="EMBL" id="MDY7229855.1"/>
    </source>
</evidence>
<dbReference type="PANTHER" id="PTHR30203:SF24">
    <property type="entry name" value="BLR4935 PROTEIN"/>
    <property type="match status" value="1"/>
</dbReference>
<dbReference type="InterPro" id="IPR010131">
    <property type="entry name" value="MdtP/NodT-like"/>
</dbReference>
<sequence>MLMLSGATAAQAPVPLTRAEVIAQARERNLELRAARERLGLQEAELAQARQLLPSNPEIEAEVGSDRPFNNEGERRLGIGLAQEFEIAGQRGLRKAQASAQLREAQARWAALEAQVARDASGAFLRLWRAERLRALARESLELNLTLEKAAESRFQAGDISELERNVVAVDVARSRRELSSAETELVQAQLDLARLLGRPDGMRLTVADLSLPTPTLAPLENLQSLARERRADLAAARYSQEAAEARLHLHYRERIPNPTLRLGYERERFDPLDASPGGGGEVSSLLMGSISIPLPLWNRQQGPIRAAQAEKAAATIEREATERLVDTEVAAAFAAVERSREALEAVTAALPKVERNLELIRKSFEAGQVDLLELLNTRDRSQQARQEYVEARVEYVRALDELMRATGQLPMEARQ</sequence>
<organism evidence="3 4">
    <name type="scientific">Hyalangium rubrum</name>
    <dbReference type="NCBI Taxonomy" id="3103134"/>
    <lineage>
        <taxon>Bacteria</taxon>
        <taxon>Pseudomonadati</taxon>
        <taxon>Myxococcota</taxon>
        <taxon>Myxococcia</taxon>
        <taxon>Myxococcales</taxon>
        <taxon>Cystobacterineae</taxon>
        <taxon>Archangiaceae</taxon>
        <taxon>Hyalangium</taxon>
    </lineage>
</organism>
<dbReference type="Proteomes" id="UP001291309">
    <property type="component" value="Unassembled WGS sequence"/>
</dbReference>
<evidence type="ECO:0000256" key="1">
    <source>
        <dbReference type="ARBA" id="ARBA00007613"/>
    </source>
</evidence>
<name>A0ABU5HCM2_9BACT</name>
<feature type="coiled-coil region" evidence="2">
    <location>
        <begin position="172"/>
        <end position="199"/>
    </location>
</feature>
<evidence type="ECO:0000313" key="4">
    <source>
        <dbReference type="Proteomes" id="UP001291309"/>
    </source>
</evidence>